<dbReference type="GO" id="GO:0008270">
    <property type="term" value="F:zinc ion binding"/>
    <property type="evidence" value="ECO:0007669"/>
    <property type="project" value="UniProtKB-KW"/>
</dbReference>
<dbReference type="GO" id="GO:0016874">
    <property type="term" value="F:ligase activity"/>
    <property type="evidence" value="ECO:0007669"/>
    <property type="project" value="UniProtKB-KW"/>
</dbReference>
<evidence type="ECO:0000313" key="15">
    <source>
        <dbReference type="Proteomes" id="UP000219453"/>
    </source>
</evidence>
<evidence type="ECO:0000256" key="2">
    <source>
        <dbReference type="ARBA" id="ARBA00004141"/>
    </source>
</evidence>
<dbReference type="OrthoDB" id="170690at2157"/>
<evidence type="ECO:0000256" key="3">
    <source>
        <dbReference type="ARBA" id="ARBA00012483"/>
    </source>
</evidence>
<evidence type="ECO:0000256" key="11">
    <source>
        <dbReference type="ARBA" id="ARBA00023136"/>
    </source>
</evidence>
<keyword evidence="15" id="KW-1185">Reference proteome</keyword>
<comment type="subcellular location">
    <subcellularLocation>
        <location evidence="2">Membrane</location>
        <topology evidence="2">Multi-pass membrane protein</topology>
    </subcellularLocation>
</comment>
<dbReference type="InterPro" id="IPR022170">
    <property type="entry name" value="MUL1-like"/>
</dbReference>
<reference evidence="15" key="1">
    <citation type="submission" date="2017-09" db="EMBL/GenBank/DDBJ databases">
        <authorList>
            <person name="Varghese N."/>
            <person name="Submissions S."/>
        </authorList>
    </citation>
    <scope>NUCLEOTIDE SEQUENCE [LARGE SCALE GENOMIC DNA]</scope>
    <source>
        <strain evidence="15">DSM 27208</strain>
    </source>
</reference>
<dbReference type="GO" id="GO:0016020">
    <property type="term" value="C:membrane"/>
    <property type="evidence" value="ECO:0007669"/>
    <property type="project" value="UniProtKB-SubCell"/>
</dbReference>
<keyword evidence="10 12" id="KW-1133">Transmembrane helix</keyword>
<keyword evidence="7" id="KW-0863">Zinc-finger</keyword>
<keyword evidence="6" id="KW-0479">Metal-binding</keyword>
<dbReference type="EC" id="2.3.2.27" evidence="3"/>
<feature type="transmembrane region" description="Helical" evidence="12">
    <location>
        <begin position="6"/>
        <end position="25"/>
    </location>
</feature>
<keyword evidence="14" id="KW-0436">Ligase</keyword>
<dbReference type="AlphaFoldDB" id="A0A285N9B3"/>
<gene>
    <name evidence="14" type="ORF">SAMN06269185_1008</name>
</gene>
<keyword evidence="4" id="KW-0808">Transferase</keyword>
<sequence>MIGSLPSWLLVVGAVLVAVLGWFWWRAATEFWQGWTVWRNDPVAVMDAANASGVVEIEGTAESGGPVLESPFTETPCLLCQYEVKEWQSSGQNSHWKTLYEGQDSVPFLAEDDTGSVTVDPEGAEFSLDEDADIESDGGETPPERVQQFLDQIGVDREEGGETSIGPISINRGDRRKYVEKRLDAGDPVHVYGQSRSGRTAGEVSGTVNAVIGDGKATPNFRISEGDESAAIRRHVTSGVIYAAIGAVPGAILAALVAGI</sequence>
<dbReference type="GO" id="GO:0061630">
    <property type="term" value="F:ubiquitin protein ligase activity"/>
    <property type="evidence" value="ECO:0007669"/>
    <property type="project" value="UniProtKB-EC"/>
</dbReference>
<evidence type="ECO:0000259" key="13">
    <source>
        <dbReference type="Pfam" id="PF12483"/>
    </source>
</evidence>
<evidence type="ECO:0000256" key="1">
    <source>
        <dbReference type="ARBA" id="ARBA00000900"/>
    </source>
</evidence>
<proteinExistence type="predicted"/>
<organism evidence="14 15">
    <name type="scientific">Natronoarchaeum philippinense</name>
    <dbReference type="NCBI Taxonomy" id="558529"/>
    <lineage>
        <taxon>Archaea</taxon>
        <taxon>Methanobacteriati</taxon>
        <taxon>Methanobacteriota</taxon>
        <taxon>Stenosarchaea group</taxon>
        <taxon>Halobacteria</taxon>
        <taxon>Halobacteriales</taxon>
        <taxon>Natronoarchaeaceae</taxon>
    </lineage>
</organism>
<evidence type="ECO:0000256" key="10">
    <source>
        <dbReference type="ARBA" id="ARBA00022989"/>
    </source>
</evidence>
<evidence type="ECO:0000256" key="5">
    <source>
        <dbReference type="ARBA" id="ARBA00022692"/>
    </source>
</evidence>
<name>A0A285N9B3_NATPI</name>
<dbReference type="Proteomes" id="UP000219453">
    <property type="component" value="Unassembled WGS sequence"/>
</dbReference>
<dbReference type="GO" id="GO:0016567">
    <property type="term" value="P:protein ubiquitination"/>
    <property type="evidence" value="ECO:0007669"/>
    <property type="project" value="InterPro"/>
</dbReference>
<evidence type="ECO:0000313" key="14">
    <source>
        <dbReference type="EMBL" id="SNZ06010.1"/>
    </source>
</evidence>
<evidence type="ECO:0000256" key="12">
    <source>
        <dbReference type="SAM" id="Phobius"/>
    </source>
</evidence>
<dbReference type="Pfam" id="PF12483">
    <property type="entry name" value="GIDE"/>
    <property type="match status" value="1"/>
</dbReference>
<dbReference type="RefSeq" id="WP_097007967.1">
    <property type="nucleotide sequence ID" value="NZ_OBEJ01000001.1"/>
</dbReference>
<evidence type="ECO:0000256" key="4">
    <source>
        <dbReference type="ARBA" id="ARBA00022679"/>
    </source>
</evidence>
<feature type="domain" description="E3 Ubiquitin ligase MUL1-like" evidence="13">
    <location>
        <begin position="85"/>
        <end position="195"/>
    </location>
</feature>
<evidence type="ECO:0000256" key="6">
    <source>
        <dbReference type="ARBA" id="ARBA00022723"/>
    </source>
</evidence>
<protein>
    <recommendedName>
        <fullName evidence="3">RING-type E3 ubiquitin transferase</fullName>
        <ecNumber evidence="3">2.3.2.27</ecNumber>
    </recommendedName>
</protein>
<keyword evidence="8" id="KW-0833">Ubl conjugation pathway</keyword>
<dbReference type="EMBL" id="OBEJ01000001">
    <property type="protein sequence ID" value="SNZ06010.1"/>
    <property type="molecule type" value="Genomic_DNA"/>
</dbReference>
<feature type="transmembrane region" description="Helical" evidence="12">
    <location>
        <begin position="239"/>
        <end position="258"/>
    </location>
</feature>
<evidence type="ECO:0000256" key="9">
    <source>
        <dbReference type="ARBA" id="ARBA00022833"/>
    </source>
</evidence>
<evidence type="ECO:0000256" key="7">
    <source>
        <dbReference type="ARBA" id="ARBA00022771"/>
    </source>
</evidence>
<comment type="catalytic activity">
    <reaction evidence="1">
        <text>S-ubiquitinyl-[E2 ubiquitin-conjugating enzyme]-L-cysteine + [acceptor protein]-L-lysine = [E2 ubiquitin-conjugating enzyme]-L-cysteine + N(6)-ubiquitinyl-[acceptor protein]-L-lysine.</text>
        <dbReference type="EC" id="2.3.2.27"/>
    </reaction>
</comment>
<keyword evidence="5 12" id="KW-0812">Transmembrane</keyword>
<keyword evidence="11 12" id="KW-0472">Membrane</keyword>
<accession>A0A285N9B3</accession>
<keyword evidence="9" id="KW-0862">Zinc</keyword>
<evidence type="ECO:0000256" key="8">
    <source>
        <dbReference type="ARBA" id="ARBA00022786"/>
    </source>
</evidence>